<keyword evidence="3" id="KW-0540">Nuclease</keyword>
<dbReference type="GO" id="GO:0004519">
    <property type="term" value="F:endonuclease activity"/>
    <property type="evidence" value="ECO:0007669"/>
    <property type="project" value="UniProtKB-KW"/>
</dbReference>
<evidence type="ECO:0000259" key="2">
    <source>
        <dbReference type="Pfam" id="PF26340"/>
    </source>
</evidence>
<name>A0A850T8G6_9BACT</name>
<dbReference type="PIRSF" id="PIRSF030850">
    <property type="entry name" value="UCP030850"/>
    <property type="match status" value="1"/>
</dbReference>
<keyword evidence="4" id="KW-1185">Reference proteome</keyword>
<dbReference type="InterPro" id="IPR011396">
    <property type="entry name" value="PT_DNA_restrict"/>
</dbReference>
<dbReference type="CDD" id="cd00085">
    <property type="entry name" value="HNHc"/>
    <property type="match status" value="1"/>
</dbReference>
<dbReference type="InterPro" id="IPR058813">
    <property type="entry name" value="DNA-SBD_ScoMcrA"/>
</dbReference>
<evidence type="ECO:0000313" key="3">
    <source>
        <dbReference type="EMBL" id="NWH04738.1"/>
    </source>
</evidence>
<proteinExistence type="predicted"/>
<evidence type="ECO:0000259" key="1">
    <source>
        <dbReference type="Pfam" id="PF13391"/>
    </source>
</evidence>
<feature type="domain" description="ScoMcrA-like DNA sulfur-binding" evidence="2">
    <location>
        <begin position="10"/>
        <end position="156"/>
    </location>
</feature>
<protein>
    <submittedName>
        <fullName evidence="3">HNH endonuclease</fullName>
    </submittedName>
</protein>
<gene>
    <name evidence="3" type="ORF">HXW94_07015</name>
</gene>
<keyword evidence="3" id="KW-0378">Hydrolase</keyword>
<dbReference type="AlphaFoldDB" id="A0A850T8G6"/>
<sequence length="306" mass="34884">MDINTAKTLFDNVTMWKKGGQRAPHKPLLILLAISYCVQGNGRFTSFAEINDKLKQLLIEFGPTRKSYRPEYPFWRLQHDGLWELTNTNAFASQVGKGDAKKKDLISFDVHGGFSQEIYNFLMSNQNEIPSIASSILEKNFPSSIHEDILQAIGLDFETDTGMKKRRDPNFRDRILNAYENQCAVCGFNVRVGNALVALEAAHIKWHQAGGPDREENGVALCALHHKLFDRGAFTLSKDMKIMVSDRAYGTKGFNEWLMAFHGKSIAQPQRPSFFPEPKFLSWHVREVFQGYERHYDAYTNGIEIS</sequence>
<dbReference type="InterPro" id="IPR003615">
    <property type="entry name" value="HNH_nuc"/>
</dbReference>
<feature type="domain" description="HNH nuclease" evidence="1">
    <location>
        <begin position="183"/>
        <end position="236"/>
    </location>
</feature>
<comment type="caution">
    <text evidence="3">The sequence shown here is derived from an EMBL/GenBank/DDBJ whole genome shotgun (WGS) entry which is preliminary data.</text>
</comment>
<accession>A0A850T8G6</accession>
<evidence type="ECO:0000313" key="4">
    <source>
        <dbReference type="Proteomes" id="UP000553343"/>
    </source>
</evidence>
<organism evidence="3 4">
    <name type="scientific">Desulfobacter latus</name>
    <dbReference type="NCBI Taxonomy" id="2292"/>
    <lineage>
        <taxon>Bacteria</taxon>
        <taxon>Pseudomonadati</taxon>
        <taxon>Thermodesulfobacteriota</taxon>
        <taxon>Desulfobacteria</taxon>
        <taxon>Desulfobacterales</taxon>
        <taxon>Desulfobacteraceae</taxon>
        <taxon>Desulfobacter</taxon>
    </lineage>
</organism>
<reference evidence="3 4" key="1">
    <citation type="submission" date="2020-06" db="EMBL/GenBank/DDBJ databases">
        <title>High-quality draft genome of sulfate reducer Desulfobacter latus type strain AcrS2 isolated from marine sediment.</title>
        <authorList>
            <person name="Hoppe M."/>
            <person name="Larsen C.K."/>
            <person name="Marshall I.P.G."/>
            <person name="Schramm A."/>
            <person name="Marietou A.G."/>
        </authorList>
    </citation>
    <scope>NUCLEOTIDE SEQUENCE [LARGE SCALE GENOMIC DNA]</scope>
    <source>
        <strain evidence="3 4">AcRS2</strain>
    </source>
</reference>
<dbReference type="RefSeq" id="WP_178366194.1">
    <property type="nucleotide sequence ID" value="NZ_JACADJ010000017.1"/>
</dbReference>
<dbReference type="Gene3D" id="1.10.30.50">
    <property type="match status" value="1"/>
</dbReference>
<dbReference type="Proteomes" id="UP000553343">
    <property type="component" value="Unassembled WGS sequence"/>
</dbReference>
<dbReference type="EMBL" id="JACADJ010000017">
    <property type="protein sequence ID" value="NWH04738.1"/>
    <property type="molecule type" value="Genomic_DNA"/>
</dbReference>
<keyword evidence="3" id="KW-0255">Endonuclease</keyword>
<dbReference type="NCBIfam" id="NF045808">
    <property type="entry name" value="PT-DNA_restrict"/>
    <property type="match status" value="1"/>
</dbReference>
<dbReference type="Pfam" id="PF26340">
    <property type="entry name" value="DNA-SBD_ScoMcrA"/>
    <property type="match status" value="1"/>
</dbReference>
<dbReference type="Pfam" id="PF13391">
    <property type="entry name" value="HNH_2"/>
    <property type="match status" value="1"/>
</dbReference>